<evidence type="ECO:0000256" key="1">
    <source>
        <dbReference type="SAM" id="Phobius"/>
    </source>
</evidence>
<protein>
    <recommendedName>
        <fullName evidence="4">DUF5362 domain-containing protein</fullName>
    </recommendedName>
</protein>
<evidence type="ECO:0000313" key="3">
    <source>
        <dbReference type="Proteomes" id="UP000256708"/>
    </source>
</evidence>
<keyword evidence="1" id="KW-0812">Transmembrane</keyword>
<dbReference type="Pfam" id="PF17319">
    <property type="entry name" value="DUF5362"/>
    <property type="match status" value="1"/>
</dbReference>
<keyword evidence="1" id="KW-0472">Membrane</keyword>
<keyword evidence="1" id="KW-1133">Transmembrane helix</keyword>
<feature type="transmembrane region" description="Helical" evidence="1">
    <location>
        <begin position="127"/>
        <end position="152"/>
    </location>
</feature>
<evidence type="ECO:0000313" key="2">
    <source>
        <dbReference type="EMBL" id="RDV12550.1"/>
    </source>
</evidence>
<dbReference type="OrthoDB" id="1121797at2"/>
<dbReference type="AlphaFoldDB" id="A0A3D8L597"/>
<dbReference type="Proteomes" id="UP000256708">
    <property type="component" value="Unassembled WGS sequence"/>
</dbReference>
<dbReference type="InterPro" id="IPR035287">
    <property type="entry name" value="DUF5362"/>
</dbReference>
<organism evidence="2 3">
    <name type="scientific">Pontibacter diazotrophicus</name>
    <dbReference type="NCBI Taxonomy" id="1400979"/>
    <lineage>
        <taxon>Bacteria</taxon>
        <taxon>Pseudomonadati</taxon>
        <taxon>Bacteroidota</taxon>
        <taxon>Cytophagia</taxon>
        <taxon>Cytophagales</taxon>
        <taxon>Hymenobacteraceae</taxon>
        <taxon>Pontibacter</taxon>
    </lineage>
</organism>
<name>A0A3D8L597_9BACT</name>
<reference evidence="3" key="1">
    <citation type="submission" date="2018-08" db="EMBL/GenBank/DDBJ databases">
        <authorList>
            <person name="Liu Z.-W."/>
            <person name="Du Z.-J."/>
        </authorList>
    </citation>
    <scope>NUCLEOTIDE SEQUENCE [LARGE SCALE GENOMIC DNA]</scope>
    <source>
        <strain evidence="3">H4X</strain>
    </source>
</reference>
<dbReference type="RefSeq" id="WP_115567856.1">
    <property type="nucleotide sequence ID" value="NZ_QRGR01000034.1"/>
</dbReference>
<comment type="caution">
    <text evidence="2">The sequence shown here is derived from an EMBL/GenBank/DDBJ whole genome shotgun (WGS) entry which is preliminary data.</text>
</comment>
<accession>A0A3D8L597</accession>
<sequence>MDTFYENNMPLGLRITPPSAEFLRTAARWGKFLAIIGFVMIGFMVLMALGIGAFMSGMMQGMNNTTGVMSALGSSFFSIFYLLFALLYFFPVLYLYRFSSKVQRALDLQSETEIDEAFKNLKSLLKFMGVLTIIVLAFYVLSILVVFLGIGIGSMM</sequence>
<gene>
    <name evidence="2" type="ORF">DXT99_22555</name>
</gene>
<keyword evidence="3" id="KW-1185">Reference proteome</keyword>
<dbReference type="EMBL" id="QRGR01000034">
    <property type="protein sequence ID" value="RDV12550.1"/>
    <property type="molecule type" value="Genomic_DNA"/>
</dbReference>
<feature type="transmembrane region" description="Helical" evidence="1">
    <location>
        <begin position="75"/>
        <end position="96"/>
    </location>
</feature>
<proteinExistence type="predicted"/>
<evidence type="ECO:0008006" key="4">
    <source>
        <dbReference type="Google" id="ProtNLM"/>
    </source>
</evidence>
<feature type="transmembrane region" description="Helical" evidence="1">
    <location>
        <begin position="32"/>
        <end position="55"/>
    </location>
</feature>